<organism evidence="1 2">
    <name type="scientific">Paraburkholderia largidicola</name>
    <dbReference type="NCBI Taxonomy" id="3014751"/>
    <lineage>
        <taxon>Bacteria</taxon>
        <taxon>Pseudomonadati</taxon>
        <taxon>Pseudomonadota</taxon>
        <taxon>Betaproteobacteria</taxon>
        <taxon>Burkholderiales</taxon>
        <taxon>Burkholderiaceae</taxon>
        <taxon>Paraburkholderia</taxon>
    </lineage>
</organism>
<geneLocation type="plasmid" evidence="1 2">
    <name>PPGU16_p1</name>
</geneLocation>
<sequence>MQNYQFNCHGVEQGQCYTTSSAIVRDAATFPAPARDPELYLSPYHDVGRVSVSGVDRAQW</sequence>
<dbReference type="KEGG" id="plad:PPGU16_58710"/>
<reference evidence="1 2" key="1">
    <citation type="journal article" date="2020" name="Genes (Basel)">
        <title>Genomic Comparison of Insect Gut Symbionts from Divergent Burkholderia Subclades.</title>
        <authorList>
            <person name="Takeshita K."/>
            <person name="Kikuchi Y."/>
        </authorList>
    </citation>
    <scope>NUCLEOTIDE SEQUENCE [LARGE SCALE GENOMIC DNA]</scope>
    <source>
        <strain evidence="1 2">PGU16</strain>
        <plasmid evidence="1 2">PPGU16_p1</plasmid>
    </source>
</reference>
<proteinExistence type="predicted"/>
<gene>
    <name evidence="1" type="ORF">PPGU16_58710</name>
</gene>
<dbReference type="EMBL" id="AP023176">
    <property type="protein sequence ID" value="BCF92804.1"/>
    <property type="molecule type" value="Genomic_DNA"/>
</dbReference>
<evidence type="ECO:0000313" key="2">
    <source>
        <dbReference type="Proteomes" id="UP000510888"/>
    </source>
</evidence>
<evidence type="ECO:0000313" key="1">
    <source>
        <dbReference type="EMBL" id="BCF92804.1"/>
    </source>
</evidence>
<protein>
    <submittedName>
        <fullName evidence="1">Uncharacterized protein</fullName>
    </submittedName>
</protein>
<dbReference type="Proteomes" id="UP000510888">
    <property type="component" value="Plasmid PPGU16_p1"/>
</dbReference>
<name>A0A7I8BVP2_9BURK</name>
<keyword evidence="2" id="KW-1185">Reference proteome</keyword>
<keyword evidence="1" id="KW-0614">Plasmid</keyword>
<accession>A0A7I8BVP2</accession>
<dbReference type="AlphaFoldDB" id="A0A7I8BVP2"/>